<dbReference type="GO" id="GO:0016829">
    <property type="term" value="F:lyase activity"/>
    <property type="evidence" value="ECO:0007669"/>
    <property type="project" value="UniProtKB-KW"/>
</dbReference>
<organism evidence="8 9">
    <name type="scientific">Handelsmanbacteria sp. (strain RIFCSPLOWO2_12_FULL_64_10)</name>
    <dbReference type="NCBI Taxonomy" id="1817868"/>
    <lineage>
        <taxon>Bacteria</taxon>
        <taxon>Candidatus Handelsmaniibacteriota</taxon>
    </lineage>
</organism>
<evidence type="ECO:0000259" key="6">
    <source>
        <dbReference type="Pfam" id="PF05426"/>
    </source>
</evidence>
<dbReference type="EMBL" id="MFKF01000041">
    <property type="protein sequence ID" value="OGG56208.1"/>
    <property type="molecule type" value="Genomic_DNA"/>
</dbReference>
<reference evidence="8 9" key="1">
    <citation type="journal article" date="2016" name="Nat. Commun.">
        <title>Thousands of microbial genomes shed light on interconnected biogeochemical processes in an aquifer system.</title>
        <authorList>
            <person name="Anantharaman K."/>
            <person name="Brown C.T."/>
            <person name="Hug L.A."/>
            <person name="Sharon I."/>
            <person name="Castelle C.J."/>
            <person name="Probst A.J."/>
            <person name="Thomas B.C."/>
            <person name="Singh A."/>
            <person name="Wilkins M.J."/>
            <person name="Karaoz U."/>
            <person name="Brodie E.L."/>
            <person name="Williams K.H."/>
            <person name="Hubbard S.S."/>
            <person name="Banfield J.F."/>
        </authorList>
    </citation>
    <scope>NUCLEOTIDE SEQUENCE [LARGE SCALE GENOMIC DNA]</scope>
    <source>
        <strain evidence="9">RIFCSPLOWO2_12_FULL_64_10</strain>
    </source>
</reference>
<proteinExistence type="predicted"/>
<dbReference type="PANTHER" id="PTHR39210:SF1">
    <property type="entry name" value="HEPARIN-SULFATE LYASE"/>
    <property type="match status" value="1"/>
</dbReference>
<dbReference type="InterPro" id="IPR008929">
    <property type="entry name" value="Chondroitin_lyas"/>
</dbReference>
<dbReference type="SUPFAM" id="SSF48230">
    <property type="entry name" value="Chondroitin AC/alginate lyase"/>
    <property type="match status" value="1"/>
</dbReference>
<dbReference type="Gene3D" id="1.50.10.100">
    <property type="entry name" value="Chondroitin AC/alginate lyase"/>
    <property type="match status" value="1"/>
</dbReference>
<sequence>MKLFSDQRLADLLARSRTPEFAPACDRLRADAAALKEMGLDAPAASAGYYHDFFCPEHAVELAWDPRSPEAHRCPVDGKVFCGEPFDSAWRWGVNTLLSRGAFKLALLWRMDGAERHRRRAEEILTGYARRYASYVCRRPGTRALGRCCYHSLDESVWLIPLAQAYDLIRGTLRAPARRRIAEGLLIPAAEHIATQRFNQIHNIECWHNAAIGAVGVCLDRPDLVRLSVDSRYGFRRQLKEGVRPDGFWCEGSTSYHFYTLAALIALAAATEGAGLGLHRMERLRRMFQAPVAYAYPDLSMPAMNDCWYFTTLLGECCHNTPDAAGFYEVGCAWYGEAFAWVLEENYRKRRRDSLEALLYGKTDLTHPHPPSLSARGEGGGAKGLSPLLGEGEVVSRLFPDSGYAVLRAGRPETYLLLKYGPHGGGHGHPDKLSLILHACGAPVSPDLGTPGYGIALNQTWYRRTVSHNTVVIDGLSQPPNEGRLNRFDGSGEEGFLSADASVAWEEGSYKGVRMRRVILVKTANGKRQTANIKSPSTSAVSRLTSAVYFIDLFAVTCDRQRQIDWVFRVKGTLRSRRRGETGTRGRGDAGNLPLSHSPILSFGDGGLGGGEGYEHIAHVRAGRARDSGAGNATARSVWRGGRLSWRVGQSGVDLFLVGDSEVFVGDAPFNPASERTDVAVVRRRAKTTVFASVFCIHEGRPCVRGVREVTKDLGVRGAIGLVVETEEGEETWVVSLK</sequence>
<dbReference type="InterPro" id="IPR012480">
    <property type="entry name" value="Hepar_II_III_C"/>
</dbReference>
<evidence type="ECO:0000313" key="9">
    <source>
        <dbReference type="Proteomes" id="UP000178606"/>
    </source>
</evidence>
<accession>A0A1F6D451</accession>
<name>A0A1F6D451_HANXR</name>
<evidence type="ECO:0000256" key="5">
    <source>
        <dbReference type="SAM" id="MobiDB-lite"/>
    </source>
</evidence>
<dbReference type="AlphaFoldDB" id="A0A1F6D451"/>
<feature type="compositionally biased region" description="Basic and acidic residues" evidence="5">
    <location>
        <begin position="579"/>
        <end position="588"/>
    </location>
</feature>
<feature type="domain" description="Alginate lyase" evidence="6">
    <location>
        <begin position="99"/>
        <end position="281"/>
    </location>
</feature>
<evidence type="ECO:0000256" key="4">
    <source>
        <dbReference type="ARBA" id="ARBA00023239"/>
    </source>
</evidence>
<comment type="caution">
    <text evidence="8">The sequence shown here is derived from an EMBL/GenBank/DDBJ whole genome shotgun (WGS) entry which is preliminary data.</text>
</comment>
<keyword evidence="4" id="KW-0456">Lyase</keyword>
<dbReference type="Pfam" id="PF05426">
    <property type="entry name" value="Alginate_lyase"/>
    <property type="match status" value="1"/>
</dbReference>
<dbReference type="GO" id="GO:0042597">
    <property type="term" value="C:periplasmic space"/>
    <property type="evidence" value="ECO:0007669"/>
    <property type="project" value="UniProtKB-SubCell"/>
</dbReference>
<keyword evidence="3" id="KW-0574">Periplasm</keyword>
<comment type="subcellular location">
    <subcellularLocation>
        <location evidence="1">Periplasm</location>
    </subcellularLocation>
</comment>
<evidence type="ECO:0000259" key="7">
    <source>
        <dbReference type="Pfam" id="PF07940"/>
    </source>
</evidence>
<evidence type="ECO:0000256" key="2">
    <source>
        <dbReference type="ARBA" id="ARBA00022729"/>
    </source>
</evidence>
<feature type="domain" description="Heparinase II/III-like C-terminal" evidence="7">
    <location>
        <begin position="397"/>
        <end position="520"/>
    </location>
</feature>
<dbReference type="PANTHER" id="PTHR39210">
    <property type="entry name" value="HEPARIN-SULFATE LYASE"/>
    <property type="match status" value="1"/>
</dbReference>
<dbReference type="InterPro" id="IPR008397">
    <property type="entry name" value="Alginate_lyase_dom"/>
</dbReference>
<dbReference type="Gene3D" id="2.70.98.70">
    <property type="match status" value="1"/>
</dbReference>
<evidence type="ECO:0000313" key="8">
    <source>
        <dbReference type="EMBL" id="OGG56208.1"/>
    </source>
</evidence>
<feature type="region of interest" description="Disordered" evidence="5">
    <location>
        <begin position="577"/>
        <end position="597"/>
    </location>
</feature>
<dbReference type="Pfam" id="PF07940">
    <property type="entry name" value="Hepar_II_III_C"/>
    <property type="match status" value="1"/>
</dbReference>
<dbReference type="Proteomes" id="UP000178606">
    <property type="component" value="Unassembled WGS sequence"/>
</dbReference>
<keyword evidence="2" id="KW-0732">Signal</keyword>
<evidence type="ECO:0000256" key="3">
    <source>
        <dbReference type="ARBA" id="ARBA00022764"/>
    </source>
</evidence>
<protein>
    <submittedName>
        <fullName evidence="8">Uncharacterized protein</fullName>
    </submittedName>
</protein>
<evidence type="ECO:0000256" key="1">
    <source>
        <dbReference type="ARBA" id="ARBA00004418"/>
    </source>
</evidence>
<gene>
    <name evidence="8" type="ORF">A3F84_05920</name>
</gene>